<dbReference type="Proteomes" id="UP000052015">
    <property type="component" value="Unassembled WGS sequence"/>
</dbReference>
<comment type="caution">
    <text evidence="1">The sequence shown here is derived from an EMBL/GenBank/DDBJ whole genome shotgun (WGS) entry which is preliminary data.</text>
</comment>
<evidence type="ECO:0008006" key="3">
    <source>
        <dbReference type="Google" id="ProtNLM"/>
    </source>
</evidence>
<evidence type="ECO:0000313" key="1">
    <source>
        <dbReference type="EMBL" id="KRQ87064.1"/>
    </source>
</evidence>
<protein>
    <recommendedName>
        <fullName evidence="3">FlgN protein</fullName>
    </recommendedName>
</protein>
<reference evidence="1 2" key="1">
    <citation type="submission" date="2015-09" db="EMBL/GenBank/DDBJ databases">
        <title>Draft genome sequence of a Caloramator mitchellensis, a moderate thermophile from the Great Artesian Basin of Australia.</title>
        <authorList>
            <person name="Patel B.K."/>
        </authorList>
    </citation>
    <scope>NUCLEOTIDE SEQUENCE [LARGE SCALE GENOMIC DNA]</scope>
    <source>
        <strain evidence="1 2">VF08</strain>
    </source>
</reference>
<dbReference type="OrthoDB" id="9876466at2"/>
<name>A0A0R3JU95_CALMK</name>
<keyword evidence="2" id="KW-1185">Reference proteome</keyword>
<dbReference type="AlphaFoldDB" id="A0A0R3JU95"/>
<dbReference type="STRING" id="908809.ABG79_01257"/>
<gene>
    <name evidence="1" type="ORF">ABG79_01257</name>
</gene>
<accession>A0A0R3JU95</accession>
<evidence type="ECO:0000313" key="2">
    <source>
        <dbReference type="Proteomes" id="UP000052015"/>
    </source>
</evidence>
<organism evidence="1 2">
    <name type="scientific">Caloramator mitchellensis</name>
    <dbReference type="NCBI Taxonomy" id="908809"/>
    <lineage>
        <taxon>Bacteria</taxon>
        <taxon>Bacillati</taxon>
        <taxon>Bacillota</taxon>
        <taxon>Clostridia</taxon>
        <taxon>Eubacteriales</taxon>
        <taxon>Clostridiaceae</taxon>
        <taxon>Caloramator</taxon>
    </lineage>
</organism>
<dbReference type="RefSeq" id="WP_057978228.1">
    <property type="nucleotide sequence ID" value="NZ_LKHP01000005.1"/>
</dbReference>
<dbReference type="EMBL" id="LKHP01000005">
    <property type="protein sequence ID" value="KRQ87064.1"/>
    <property type="molecule type" value="Genomic_DNA"/>
</dbReference>
<sequence length="154" mass="18352">MFDEIIELYNKQLEKYKEIYTLLSIFEGEEEIDIDKYNEQLQNISFDLEVIDKANQRVEQLKEIYILKKNITDFTKNEIERIEDAEKFKLFNDIIKEIAEVIKNTKKLQDKIITKLNKQLSSFSNLLKENEYAKKMAEGYVNISKSNNIIDVKK</sequence>
<proteinExistence type="predicted"/>